<name>A0A397VWF6_9GLOM</name>
<organism evidence="2 3">
    <name type="scientific">Gigaspora rosea</name>
    <dbReference type="NCBI Taxonomy" id="44941"/>
    <lineage>
        <taxon>Eukaryota</taxon>
        <taxon>Fungi</taxon>
        <taxon>Fungi incertae sedis</taxon>
        <taxon>Mucoromycota</taxon>
        <taxon>Glomeromycotina</taxon>
        <taxon>Glomeromycetes</taxon>
        <taxon>Diversisporales</taxon>
        <taxon>Gigasporaceae</taxon>
        <taxon>Gigaspora</taxon>
    </lineage>
</organism>
<dbReference type="InterPro" id="IPR011009">
    <property type="entry name" value="Kinase-like_dom_sf"/>
</dbReference>
<dbReference type="SUPFAM" id="SSF56112">
    <property type="entry name" value="Protein kinase-like (PK-like)"/>
    <property type="match status" value="1"/>
</dbReference>
<protein>
    <submittedName>
        <fullName evidence="2">Kinase-like domain-containing protein</fullName>
    </submittedName>
</protein>
<dbReference type="GO" id="GO:0005524">
    <property type="term" value="F:ATP binding"/>
    <property type="evidence" value="ECO:0007669"/>
    <property type="project" value="InterPro"/>
</dbReference>
<comment type="caution">
    <text evidence="2">The sequence shown here is derived from an EMBL/GenBank/DDBJ whole genome shotgun (WGS) entry which is preliminary data.</text>
</comment>
<dbReference type="OrthoDB" id="5809314at2759"/>
<dbReference type="GO" id="GO:0007165">
    <property type="term" value="P:signal transduction"/>
    <property type="evidence" value="ECO:0007669"/>
    <property type="project" value="TreeGrafter"/>
</dbReference>
<dbReference type="AlphaFoldDB" id="A0A397VWF6"/>
<dbReference type="GO" id="GO:0005737">
    <property type="term" value="C:cytoplasm"/>
    <property type="evidence" value="ECO:0007669"/>
    <property type="project" value="TreeGrafter"/>
</dbReference>
<gene>
    <name evidence="2" type="ORF">C2G38_319968</name>
</gene>
<dbReference type="Gene3D" id="1.10.510.10">
    <property type="entry name" value="Transferase(Phosphotransferase) domain 1"/>
    <property type="match status" value="1"/>
</dbReference>
<evidence type="ECO:0000313" key="2">
    <source>
        <dbReference type="EMBL" id="RIB26151.1"/>
    </source>
</evidence>
<accession>A0A397VWF6</accession>
<dbReference type="PROSITE" id="PS50011">
    <property type="entry name" value="PROTEIN_KINASE_DOM"/>
    <property type="match status" value="1"/>
</dbReference>
<reference evidence="2 3" key="1">
    <citation type="submission" date="2018-06" db="EMBL/GenBank/DDBJ databases">
        <title>Comparative genomics reveals the genomic features of Rhizophagus irregularis, R. cerebriforme, R. diaphanum and Gigaspora rosea, and their symbiotic lifestyle signature.</title>
        <authorList>
            <person name="Morin E."/>
            <person name="San Clemente H."/>
            <person name="Chen E.C.H."/>
            <person name="De La Providencia I."/>
            <person name="Hainaut M."/>
            <person name="Kuo A."/>
            <person name="Kohler A."/>
            <person name="Murat C."/>
            <person name="Tang N."/>
            <person name="Roy S."/>
            <person name="Loubradou J."/>
            <person name="Henrissat B."/>
            <person name="Grigoriev I.V."/>
            <person name="Corradi N."/>
            <person name="Roux C."/>
            <person name="Martin F.M."/>
        </authorList>
    </citation>
    <scope>NUCLEOTIDE SEQUENCE [LARGE SCALE GENOMIC DNA]</scope>
    <source>
        <strain evidence="2 3">DAOM 194757</strain>
    </source>
</reference>
<dbReference type="Pfam" id="PF07714">
    <property type="entry name" value="PK_Tyr_Ser-Thr"/>
    <property type="match status" value="1"/>
</dbReference>
<keyword evidence="3" id="KW-1185">Reference proteome</keyword>
<proteinExistence type="predicted"/>
<dbReference type="InterPro" id="IPR001245">
    <property type="entry name" value="Ser-Thr/Tyr_kinase_cat_dom"/>
</dbReference>
<feature type="domain" description="Protein kinase" evidence="1">
    <location>
        <begin position="1"/>
        <end position="175"/>
    </location>
</feature>
<dbReference type="Proteomes" id="UP000266673">
    <property type="component" value="Unassembled WGS sequence"/>
</dbReference>
<keyword evidence="2" id="KW-0808">Transferase</keyword>
<keyword evidence="2" id="KW-0418">Kinase</keyword>
<sequence>MFKQLRRVLELLYITDHSNIVKFYGISKAPGGYFTLVLQLATGGDLRKYLQNKRINGLYKISWTELIGIAKDITLGLMHLHDKNIIHRDLHAKNILMNNDGRALITNFGISKQIKDTTTSSSNMGGVAAYIEPQYFSTIKSQIKNLTFLAWEFCFGNSQAEFDHLMIYLIHKLYY</sequence>
<evidence type="ECO:0000313" key="3">
    <source>
        <dbReference type="Proteomes" id="UP000266673"/>
    </source>
</evidence>
<dbReference type="InterPro" id="IPR000719">
    <property type="entry name" value="Prot_kinase_dom"/>
</dbReference>
<evidence type="ECO:0000259" key="1">
    <source>
        <dbReference type="PROSITE" id="PS50011"/>
    </source>
</evidence>
<dbReference type="InterPro" id="IPR050167">
    <property type="entry name" value="Ser_Thr_protein_kinase"/>
</dbReference>
<dbReference type="EMBL" id="QKWP01000146">
    <property type="protein sequence ID" value="RIB26151.1"/>
    <property type="molecule type" value="Genomic_DNA"/>
</dbReference>
<dbReference type="GO" id="GO:0004672">
    <property type="term" value="F:protein kinase activity"/>
    <property type="evidence" value="ECO:0007669"/>
    <property type="project" value="InterPro"/>
</dbReference>
<dbReference type="STRING" id="44941.A0A397VWF6"/>
<dbReference type="PANTHER" id="PTHR23257">
    <property type="entry name" value="SERINE-THREONINE PROTEIN KINASE"/>
    <property type="match status" value="1"/>
</dbReference>